<evidence type="ECO:0000313" key="1">
    <source>
        <dbReference type="EMBL" id="QHT06550.1"/>
    </source>
</evidence>
<dbReference type="EMBL" id="MN739469">
    <property type="protein sequence ID" value="QHT06550.1"/>
    <property type="molecule type" value="Genomic_DNA"/>
</dbReference>
<protein>
    <submittedName>
        <fullName evidence="1">Uncharacterized protein</fullName>
    </submittedName>
</protein>
<reference evidence="1" key="1">
    <citation type="journal article" date="2020" name="Nature">
        <title>Giant virus diversity and host interactions through global metagenomics.</title>
        <authorList>
            <person name="Schulz F."/>
            <person name="Roux S."/>
            <person name="Paez-Espino D."/>
            <person name="Jungbluth S."/>
            <person name="Walsh D.A."/>
            <person name="Denef V.J."/>
            <person name="McMahon K.D."/>
            <person name="Konstantinidis K.T."/>
            <person name="Eloe-Fadrosh E.A."/>
            <person name="Kyrpides N.C."/>
            <person name="Woyke T."/>
        </authorList>
    </citation>
    <scope>NUCLEOTIDE SEQUENCE</scope>
    <source>
        <strain evidence="1">GVMAG-M-3300021425-30</strain>
    </source>
</reference>
<dbReference type="AlphaFoldDB" id="A0A6C0CRS1"/>
<organism evidence="1">
    <name type="scientific">viral metagenome</name>
    <dbReference type="NCBI Taxonomy" id="1070528"/>
    <lineage>
        <taxon>unclassified sequences</taxon>
        <taxon>metagenomes</taxon>
        <taxon>organismal metagenomes</taxon>
    </lineage>
</organism>
<name>A0A6C0CRS1_9ZZZZ</name>
<sequence>MYSSTVKCASCNSLVNLASGKNIYRSCDAYVCSPTCSKKRLRIVSCQDPYLTDPSNWEDYTPINIRSPMKKTTSMMNIVNSNSSHPLTIEPYGSFSKLKSIKEEAEIERKIERKIIKFEEDEWSVRKSLALVVCGIVVICLLSL</sequence>
<proteinExistence type="predicted"/>
<accession>A0A6C0CRS1</accession>